<dbReference type="SUPFAM" id="SSF102114">
    <property type="entry name" value="Radical SAM enzymes"/>
    <property type="match status" value="1"/>
</dbReference>
<dbReference type="SFLD" id="SFLDG01094">
    <property type="entry name" value="Uncharacterised_Radical_SAM_Su"/>
    <property type="match status" value="1"/>
</dbReference>
<evidence type="ECO:0000256" key="4">
    <source>
        <dbReference type="ARBA" id="ARBA00022723"/>
    </source>
</evidence>
<dbReference type="EMBL" id="JAPDPI010000039">
    <property type="protein sequence ID" value="MCW3807168.1"/>
    <property type="molecule type" value="Genomic_DNA"/>
</dbReference>
<dbReference type="GO" id="GO:0046872">
    <property type="term" value="F:metal ion binding"/>
    <property type="evidence" value="ECO:0007669"/>
    <property type="project" value="UniProtKB-KW"/>
</dbReference>
<accession>A0AAE3MFS2</accession>
<dbReference type="GO" id="GO:0003824">
    <property type="term" value="F:catalytic activity"/>
    <property type="evidence" value="ECO:0007669"/>
    <property type="project" value="InterPro"/>
</dbReference>
<evidence type="ECO:0000256" key="6">
    <source>
        <dbReference type="ARBA" id="ARBA00023014"/>
    </source>
</evidence>
<gene>
    <name evidence="8" type="ORF">OM074_16145</name>
</gene>
<evidence type="ECO:0000313" key="9">
    <source>
        <dbReference type="Proteomes" id="UP001207408"/>
    </source>
</evidence>
<dbReference type="GO" id="GO:0051539">
    <property type="term" value="F:4 iron, 4 sulfur cluster binding"/>
    <property type="evidence" value="ECO:0007669"/>
    <property type="project" value="UniProtKB-KW"/>
</dbReference>
<dbReference type="InterPro" id="IPR012840">
    <property type="entry name" value="NrdG2"/>
</dbReference>
<dbReference type="InterPro" id="IPR007197">
    <property type="entry name" value="rSAM"/>
</dbReference>
<dbReference type="Pfam" id="PF04055">
    <property type="entry name" value="Radical_SAM"/>
    <property type="match status" value="1"/>
</dbReference>
<dbReference type="InterPro" id="IPR058240">
    <property type="entry name" value="rSAM_sf"/>
</dbReference>
<keyword evidence="5" id="KW-0408">Iron</keyword>
<evidence type="ECO:0000256" key="1">
    <source>
        <dbReference type="ARBA" id="ARBA00001966"/>
    </source>
</evidence>
<keyword evidence="9" id="KW-1185">Reference proteome</keyword>
<dbReference type="Gene3D" id="3.20.20.70">
    <property type="entry name" value="Aldolase class I"/>
    <property type="match status" value="1"/>
</dbReference>
<reference evidence="8" key="1">
    <citation type="submission" date="2022-10" db="EMBL/GenBank/DDBJ databases">
        <authorList>
            <person name="Yu W.X."/>
        </authorList>
    </citation>
    <scope>NUCLEOTIDE SEQUENCE</scope>
    <source>
        <strain evidence="8">D04</strain>
    </source>
</reference>
<dbReference type="CDD" id="cd01335">
    <property type="entry name" value="Radical_SAM"/>
    <property type="match status" value="1"/>
</dbReference>
<dbReference type="PANTHER" id="PTHR30352:SF13">
    <property type="entry name" value="GLYCYL-RADICAL ENZYME ACTIVATING ENZYME YJJW-RELATED"/>
    <property type="match status" value="1"/>
</dbReference>
<proteinExistence type="predicted"/>
<dbReference type="Proteomes" id="UP001207408">
    <property type="component" value="Unassembled WGS sequence"/>
</dbReference>
<name>A0AAE3MFS2_9BACT</name>
<comment type="cofactor">
    <cofactor evidence="1">
        <name>[4Fe-4S] cluster</name>
        <dbReference type="ChEBI" id="CHEBI:49883"/>
    </cofactor>
</comment>
<dbReference type="RefSeq" id="WP_301201307.1">
    <property type="nucleotide sequence ID" value="NZ_JAPDPI010000039.1"/>
</dbReference>
<dbReference type="InterPro" id="IPR013785">
    <property type="entry name" value="Aldolase_TIM"/>
</dbReference>
<evidence type="ECO:0000256" key="5">
    <source>
        <dbReference type="ARBA" id="ARBA00023004"/>
    </source>
</evidence>
<sequence>MHIAGFQKQSLIDYPGNISSVIFTQGCNFRCGYCHNPTLVLPEYFEANINPNEILTYIKKYQNLLNAVVITGGEPTIHRDLPEFITKLKELGLKVKLDTNGTHPHVLRKLIDAKLIDFVAMDIKHILSLKQYNKSVGNILTKEIFQKVIYSIAMIKQSGLEHEFRTTIVKGLHTIDEIRSLKLQFSPNYKIQNYKPGKTLNPQSLFASFPDEELKLMDQICSITY</sequence>
<dbReference type="PROSITE" id="PS51918">
    <property type="entry name" value="RADICAL_SAM"/>
    <property type="match status" value="1"/>
</dbReference>
<dbReference type="SFLD" id="SFLDG01067">
    <property type="entry name" value="SPASM/twitch_domain_containing"/>
    <property type="match status" value="1"/>
</dbReference>
<evidence type="ECO:0000256" key="3">
    <source>
        <dbReference type="ARBA" id="ARBA00022691"/>
    </source>
</evidence>
<dbReference type="InterPro" id="IPR034457">
    <property type="entry name" value="Organic_radical-activating"/>
</dbReference>
<protein>
    <submittedName>
        <fullName evidence="8">Anaerobic ribonucleoside-triphosphate reductase activating protein</fullName>
    </submittedName>
</protein>
<keyword evidence="3" id="KW-0949">S-adenosyl-L-methionine</keyword>
<feature type="domain" description="Radical SAM core" evidence="7">
    <location>
        <begin position="13"/>
        <end position="225"/>
    </location>
</feature>
<comment type="caution">
    <text evidence="8">The sequence shown here is derived from an EMBL/GenBank/DDBJ whole genome shotgun (WGS) entry which is preliminary data.</text>
</comment>
<keyword evidence="2" id="KW-0004">4Fe-4S</keyword>
<dbReference type="SFLD" id="SFLDS00029">
    <property type="entry name" value="Radical_SAM"/>
    <property type="match status" value="1"/>
</dbReference>
<dbReference type="AlphaFoldDB" id="A0AAE3MFS2"/>
<evidence type="ECO:0000256" key="2">
    <source>
        <dbReference type="ARBA" id="ARBA00022485"/>
    </source>
</evidence>
<keyword evidence="6" id="KW-0411">Iron-sulfur</keyword>
<evidence type="ECO:0000313" key="8">
    <source>
        <dbReference type="EMBL" id="MCW3807168.1"/>
    </source>
</evidence>
<keyword evidence="4" id="KW-0479">Metal-binding</keyword>
<dbReference type="PANTHER" id="PTHR30352">
    <property type="entry name" value="PYRUVATE FORMATE-LYASE-ACTIVATING ENZYME"/>
    <property type="match status" value="1"/>
</dbReference>
<dbReference type="NCBIfam" id="TIGR02495">
    <property type="entry name" value="NrdG2"/>
    <property type="match status" value="1"/>
</dbReference>
<evidence type="ECO:0000259" key="7">
    <source>
        <dbReference type="PROSITE" id="PS51918"/>
    </source>
</evidence>
<organism evidence="8 9">
    <name type="scientific">Plebeiibacterium marinum</name>
    <dbReference type="NCBI Taxonomy" id="2992111"/>
    <lineage>
        <taxon>Bacteria</taxon>
        <taxon>Pseudomonadati</taxon>
        <taxon>Bacteroidota</taxon>
        <taxon>Bacteroidia</taxon>
        <taxon>Marinilabiliales</taxon>
        <taxon>Marinilabiliaceae</taxon>
        <taxon>Plebeiibacterium</taxon>
    </lineage>
</organism>